<dbReference type="HOGENOM" id="CLU_145397_0_0_6"/>
<evidence type="ECO:0000313" key="3">
    <source>
        <dbReference type="Proteomes" id="UP000013148"/>
    </source>
</evidence>
<dbReference type="RefSeq" id="WP_004817355.1">
    <property type="nucleotide sequence ID" value="NZ_KB849455.1"/>
</dbReference>
<dbReference type="InterPro" id="IPR016181">
    <property type="entry name" value="Acyl_CoA_acyltransferase"/>
</dbReference>
<accession>N8YBK5</accession>
<reference evidence="2 3" key="1">
    <citation type="submission" date="2013-02" db="EMBL/GenBank/DDBJ databases">
        <title>The Genome Sequence of Acinetobacter guillouiae NIPH 991.</title>
        <authorList>
            <consortium name="The Broad Institute Genome Sequencing Platform"/>
            <consortium name="The Broad Institute Genome Sequencing Center for Infectious Disease"/>
            <person name="Cerqueira G."/>
            <person name="Feldgarden M."/>
            <person name="Courvalin P."/>
            <person name="Perichon B."/>
            <person name="Grillot-Courvalin C."/>
            <person name="Clermont D."/>
            <person name="Rocha E."/>
            <person name="Yoon E.-J."/>
            <person name="Nemec A."/>
            <person name="Walker B."/>
            <person name="Young S.K."/>
            <person name="Zeng Q."/>
            <person name="Gargeya S."/>
            <person name="Fitzgerald M."/>
            <person name="Haas B."/>
            <person name="Abouelleil A."/>
            <person name="Alvarado L."/>
            <person name="Arachchi H.M."/>
            <person name="Berlin A.M."/>
            <person name="Chapman S.B."/>
            <person name="Dewar J."/>
            <person name="Goldberg J."/>
            <person name="Griggs A."/>
            <person name="Gujja S."/>
            <person name="Hansen M."/>
            <person name="Howarth C."/>
            <person name="Imamovic A."/>
            <person name="Larimer J."/>
            <person name="McCowan C."/>
            <person name="Murphy C."/>
            <person name="Neiman D."/>
            <person name="Pearson M."/>
            <person name="Priest M."/>
            <person name="Roberts A."/>
            <person name="Saif S."/>
            <person name="Shea T."/>
            <person name="Sisk P."/>
            <person name="Sykes S."/>
            <person name="Wortman J."/>
            <person name="Nusbaum C."/>
            <person name="Birren B."/>
        </authorList>
    </citation>
    <scope>NUCLEOTIDE SEQUENCE [LARGE SCALE GENOMIC DNA]</scope>
    <source>
        <strain evidence="2 3">NIPH 991</strain>
    </source>
</reference>
<dbReference type="GO" id="GO:0016747">
    <property type="term" value="F:acyltransferase activity, transferring groups other than amino-acyl groups"/>
    <property type="evidence" value="ECO:0007669"/>
    <property type="project" value="InterPro"/>
</dbReference>
<dbReference type="CDD" id="cd04301">
    <property type="entry name" value="NAT_SF"/>
    <property type="match status" value="1"/>
</dbReference>
<dbReference type="Proteomes" id="UP000013148">
    <property type="component" value="Unassembled WGS sequence"/>
</dbReference>
<organism evidence="2 3">
    <name type="scientific">Acinetobacter guillouiae NIPH 991</name>
    <dbReference type="NCBI Taxonomy" id="1217656"/>
    <lineage>
        <taxon>Bacteria</taxon>
        <taxon>Pseudomonadati</taxon>
        <taxon>Pseudomonadota</taxon>
        <taxon>Gammaproteobacteria</taxon>
        <taxon>Moraxellales</taxon>
        <taxon>Moraxellaceae</taxon>
        <taxon>Acinetobacter</taxon>
    </lineage>
</organism>
<keyword evidence="3" id="KW-1185">Reference proteome</keyword>
<dbReference type="EMBL" id="APPJ01000004">
    <property type="protein sequence ID" value="ENV18694.1"/>
    <property type="molecule type" value="Genomic_DNA"/>
</dbReference>
<dbReference type="SUPFAM" id="SSF55729">
    <property type="entry name" value="Acyl-CoA N-acyltransferases (Nat)"/>
    <property type="match status" value="1"/>
</dbReference>
<dbReference type="eggNOG" id="COG0456">
    <property type="taxonomic scope" value="Bacteria"/>
</dbReference>
<feature type="domain" description="N-acetyltransferase" evidence="1">
    <location>
        <begin position="8"/>
        <end position="148"/>
    </location>
</feature>
<dbReference type="AlphaFoldDB" id="N8YBK5"/>
<protein>
    <recommendedName>
        <fullName evidence="1">N-acetyltransferase domain-containing protein</fullName>
    </recommendedName>
</protein>
<evidence type="ECO:0000313" key="2">
    <source>
        <dbReference type="EMBL" id="ENV18694.1"/>
    </source>
</evidence>
<name>N8YBK5_ACIGI</name>
<dbReference type="PATRIC" id="fig|1217656.3.peg.482"/>
<dbReference type="Pfam" id="PF00583">
    <property type="entry name" value="Acetyltransf_1"/>
    <property type="match status" value="1"/>
</dbReference>
<evidence type="ECO:0000259" key="1">
    <source>
        <dbReference type="PROSITE" id="PS51186"/>
    </source>
</evidence>
<dbReference type="PROSITE" id="PS51186">
    <property type="entry name" value="GNAT"/>
    <property type="match status" value="1"/>
</dbReference>
<gene>
    <name evidence="2" type="ORF">F964_00494</name>
</gene>
<sequence length="148" mass="16723">MTDINEHMLIRLATETDTKDLIAIDSVASHDPQRILQIHNWCMQGVCFLVEKNGKVMGYGVLNYHFFGCGFIEMLMVAEPYRRCGTGRALLNALKSKCKHPKLFTTTNLSNLPMQQLLLNSGFIASGHIENLDDGDSELVHFYSNYLI</sequence>
<comment type="caution">
    <text evidence="2">The sequence shown here is derived from an EMBL/GenBank/DDBJ whole genome shotgun (WGS) entry which is preliminary data.</text>
</comment>
<dbReference type="InterPro" id="IPR000182">
    <property type="entry name" value="GNAT_dom"/>
</dbReference>
<dbReference type="Gene3D" id="3.40.630.30">
    <property type="match status" value="1"/>
</dbReference>
<proteinExistence type="predicted"/>